<dbReference type="GO" id="GO:0016779">
    <property type="term" value="F:nucleotidyltransferase activity"/>
    <property type="evidence" value="ECO:0007669"/>
    <property type="project" value="UniProtKB-ARBA"/>
</dbReference>
<keyword evidence="2" id="KW-0808">Transferase</keyword>
<dbReference type="SUPFAM" id="SSF53448">
    <property type="entry name" value="Nucleotide-diphospho-sugar transferases"/>
    <property type="match status" value="1"/>
</dbReference>
<feature type="domain" description="MobA-like NTP transferase" evidence="1">
    <location>
        <begin position="6"/>
        <end position="159"/>
    </location>
</feature>
<dbReference type="AlphaFoldDB" id="A0A5Q2RM08"/>
<dbReference type="InterPro" id="IPR029044">
    <property type="entry name" value="Nucleotide-diphossugar_trans"/>
</dbReference>
<dbReference type="Gene3D" id="3.90.550.10">
    <property type="entry name" value="Spore Coat Polysaccharide Biosynthesis Protein SpsA, Chain A"/>
    <property type="match status" value="1"/>
</dbReference>
<proteinExistence type="predicted"/>
<dbReference type="Proteomes" id="UP000334019">
    <property type="component" value="Chromosome"/>
</dbReference>
<sequence length="186" mass="19217">MGTTAAVVLAAGGGRRFEGEGHKLLAPFRGSTVVTQAVQAAVDAGLDEVVVVVGAIDVRAVLPAGVTVVDNPRWAEGQATSLQVARQAVAAAGHDAMVVGLGDQPLIEPAAWAAVAASTSPIAVATYDGQRRNPVRLAEEVWPLLPSEGDEGARSLIRGRSDLVEAVPCPGTPVDIDTQEDLRRWS</sequence>
<dbReference type="PANTHER" id="PTHR43777:SF1">
    <property type="entry name" value="MOLYBDENUM COFACTOR CYTIDYLYLTRANSFERASE"/>
    <property type="match status" value="1"/>
</dbReference>
<evidence type="ECO:0000313" key="2">
    <source>
        <dbReference type="EMBL" id="QGG95972.1"/>
    </source>
</evidence>
<organism evidence="2 3">
    <name type="scientific">Actinomarinicola tropica</name>
    <dbReference type="NCBI Taxonomy" id="2789776"/>
    <lineage>
        <taxon>Bacteria</taxon>
        <taxon>Bacillati</taxon>
        <taxon>Actinomycetota</taxon>
        <taxon>Acidimicrobiia</taxon>
        <taxon>Acidimicrobiales</taxon>
        <taxon>Iamiaceae</taxon>
        <taxon>Actinomarinicola</taxon>
    </lineage>
</organism>
<dbReference type="InterPro" id="IPR025877">
    <property type="entry name" value="MobA-like_NTP_Trfase"/>
</dbReference>
<dbReference type="Pfam" id="PF12804">
    <property type="entry name" value="NTP_transf_3"/>
    <property type="match status" value="1"/>
</dbReference>
<dbReference type="EMBL" id="CP045851">
    <property type="protein sequence ID" value="QGG95972.1"/>
    <property type="molecule type" value="Genomic_DNA"/>
</dbReference>
<name>A0A5Q2RM08_9ACTN</name>
<keyword evidence="3" id="KW-1185">Reference proteome</keyword>
<protein>
    <submittedName>
        <fullName evidence="2">NTP transferase domain-containing protein</fullName>
    </submittedName>
</protein>
<dbReference type="PANTHER" id="PTHR43777">
    <property type="entry name" value="MOLYBDENUM COFACTOR CYTIDYLYLTRANSFERASE"/>
    <property type="match status" value="1"/>
</dbReference>
<accession>A0A5Q2RM08</accession>
<dbReference type="RefSeq" id="WP_153760078.1">
    <property type="nucleotide sequence ID" value="NZ_CP045851.1"/>
</dbReference>
<gene>
    <name evidence="2" type="ORF">GH723_13165</name>
</gene>
<evidence type="ECO:0000313" key="3">
    <source>
        <dbReference type="Proteomes" id="UP000334019"/>
    </source>
</evidence>
<dbReference type="KEGG" id="atq:GH723_13165"/>
<evidence type="ECO:0000259" key="1">
    <source>
        <dbReference type="Pfam" id="PF12804"/>
    </source>
</evidence>
<reference evidence="2 3" key="1">
    <citation type="submission" date="2019-11" db="EMBL/GenBank/DDBJ databases">
        <authorList>
            <person name="He Y."/>
        </authorList>
    </citation>
    <scope>NUCLEOTIDE SEQUENCE [LARGE SCALE GENOMIC DNA]</scope>
    <source>
        <strain evidence="2 3">SCSIO 58843</strain>
    </source>
</reference>